<dbReference type="PROSITE" id="PS50851">
    <property type="entry name" value="CHEW"/>
    <property type="match status" value="1"/>
</dbReference>
<sequence>MSGGGGSAGDLRAAFDRVFAEPPPGRPERPEPFLHIGVAGQPYLVALAEVAGVHAGCTIAPLPSTAHELLGLAGIRGEPVPVFGLAALLGGAAGAEDQRWIVLAAGPVPLGFAFDMLEGYRGIAPGDIVAGDGGQEPWLGGTAAMAGAGRCPILRLAVLAEMLAARADRANRERER</sequence>
<proteinExistence type="predicted"/>
<dbReference type="RefSeq" id="WP_264942402.1">
    <property type="nucleotide sequence ID" value="NZ_JAPDRA010000001.1"/>
</dbReference>
<dbReference type="InterPro" id="IPR036061">
    <property type="entry name" value="CheW-like_dom_sf"/>
</dbReference>
<gene>
    <name evidence="2" type="ORF">ACFQ1E_03270</name>
</gene>
<dbReference type="Pfam" id="PF01584">
    <property type="entry name" value="CheW"/>
    <property type="match status" value="1"/>
</dbReference>
<dbReference type="EMBL" id="JBHTJG010000001">
    <property type="protein sequence ID" value="MFD0945354.1"/>
    <property type="molecule type" value="Genomic_DNA"/>
</dbReference>
<keyword evidence="3" id="KW-1185">Reference proteome</keyword>
<evidence type="ECO:0000313" key="3">
    <source>
        <dbReference type="Proteomes" id="UP001596977"/>
    </source>
</evidence>
<comment type="caution">
    <text evidence="2">The sequence shown here is derived from an EMBL/GenBank/DDBJ whole genome shotgun (WGS) entry which is preliminary data.</text>
</comment>
<name>A0ABW3H7S6_9SPHN</name>
<dbReference type="InterPro" id="IPR002545">
    <property type="entry name" value="CheW-lke_dom"/>
</dbReference>
<dbReference type="Proteomes" id="UP001596977">
    <property type="component" value="Unassembled WGS sequence"/>
</dbReference>
<dbReference type="SUPFAM" id="SSF50341">
    <property type="entry name" value="CheW-like"/>
    <property type="match status" value="1"/>
</dbReference>
<dbReference type="Gene3D" id="2.40.50.180">
    <property type="entry name" value="CheA-289, Domain 4"/>
    <property type="match status" value="1"/>
</dbReference>
<accession>A0ABW3H7S6</accession>
<protein>
    <submittedName>
        <fullName evidence="2">Chemotaxis protein CheW</fullName>
    </submittedName>
</protein>
<evidence type="ECO:0000259" key="1">
    <source>
        <dbReference type="PROSITE" id="PS50851"/>
    </source>
</evidence>
<feature type="domain" description="CheW-like" evidence="1">
    <location>
        <begin position="30"/>
        <end position="165"/>
    </location>
</feature>
<organism evidence="2 3">
    <name type="scientific">Sphingomonas canadensis</name>
    <dbReference type="NCBI Taxonomy" id="1219257"/>
    <lineage>
        <taxon>Bacteria</taxon>
        <taxon>Pseudomonadati</taxon>
        <taxon>Pseudomonadota</taxon>
        <taxon>Alphaproteobacteria</taxon>
        <taxon>Sphingomonadales</taxon>
        <taxon>Sphingomonadaceae</taxon>
        <taxon>Sphingomonas</taxon>
    </lineage>
</organism>
<evidence type="ECO:0000313" key="2">
    <source>
        <dbReference type="EMBL" id="MFD0945354.1"/>
    </source>
</evidence>
<reference evidence="3" key="1">
    <citation type="journal article" date="2019" name="Int. J. Syst. Evol. Microbiol.">
        <title>The Global Catalogue of Microorganisms (GCM) 10K type strain sequencing project: providing services to taxonomists for standard genome sequencing and annotation.</title>
        <authorList>
            <consortium name="The Broad Institute Genomics Platform"/>
            <consortium name="The Broad Institute Genome Sequencing Center for Infectious Disease"/>
            <person name="Wu L."/>
            <person name="Ma J."/>
        </authorList>
    </citation>
    <scope>NUCLEOTIDE SEQUENCE [LARGE SCALE GENOMIC DNA]</scope>
    <source>
        <strain evidence="3">CCUG 62982</strain>
    </source>
</reference>